<gene>
    <name evidence="6" type="ORF">ABGN05_25255</name>
</gene>
<dbReference type="InterPro" id="IPR011075">
    <property type="entry name" value="TetR_C"/>
</dbReference>
<dbReference type="SUPFAM" id="SSF46689">
    <property type="entry name" value="Homeodomain-like"/>
    <property type="match status" value="1"/>
</dbReference>
<keyword evidence="3" id="KW-0804">Transcription</keyword>
<organism evidence="6 7">
    <name type="scientific">Aquibium pacificus</name>
    <dbReference type="NCBI Taxonomy" id="3153579"/>
    <lineage>
        <taxon>Bacteria</taxon>
        <taxon>Pseudomonadati</taxon>
        <taxon>Pseudomonadota</taxon>
        <taxon>Alphaproteobacteria</taxon>
        <taxon>Hyphomicrobiales</taxon>
        <taxon>Phyllobacteriaceae</taxon>
        <taxon>Aquibium</taxon>
    </lineage>
</organism>
<name>A0ABV3SQ81_9HYPH</name>
<evidence type="ECO:0000256" key="1">
    <source>
        <dbReference type="ARBA" id="ARBA00023015"/>
    </source>
</evidence>
<dbReference type="InterPro" id="IPR036271">
    <property type="entry name" value="Tet_transcr_reg_TetR-rel_C_sf"/>
</dbReference>
<dbReference type="PANTHER" id="PTHR47506:SF6">
    <property type="entry name" value="HTH-TYPE TRANSCRIPTIONAL REPRESSOR NEMR"/>
    <property type="match status" value="1"/>
</dbReference>
<dbReference type="Pfam" id="PF00440">
    <property type="entry name" value="TetR_N"/>
    <property type="match status" value="1"/>
</dbReference>
<evidence type="ECO:0000256" key="2">
    <source>
        <dbReference type="ARBA" id="ARBA00023125"/>
    </source>
</evidence>
<accession>A0ABV3SQ81</accession>
<feature type="DNA-binding region" description="H-T-H motif" evidence="4">
    <location>
        <begin position="26"/>
        <end position="45"/>
    </location>
</feature>
<evidence type="ECO:0000313" key="7">
    <source>
        <dbReference type="Proteomes" id="UP001556692"/>
    </source>
</evidence>
<evidence type="ECO:0000256" key="3">
    <source>
        <dbReference type="ARBA" id="ARBA00023163"/>
    </source>
</evidence>
<evidence type="ECO:0000259" key="5">
    <source>
        <dbReference type="PROSITE" id="PS50977"/>
    </source>
</evidence>
<dbReference type="Pfam" id="PF16925">
    <property type="entry name" value="TetR_C_13"/>
    <property type="match status" value="1"/>
</dbReference>
<dbReference type="PRINTS" id="PR00455">
    <property type="entry name" value="HTHTETR"/>
</dbReference>
<dbReference type="InterPro" id="IPR009057">
    <property type="entry name" value="Homeodomain-like_sf"/>
</dbReference>
<evidence type="ECO:0000256" key="4">
    <source>
        <dbReference type="PROSITE-ProRule" id="PRU00335"/>
    </source>
</evidence>
<sequence length="202" mass="22280">MNYSTKERMLNAGLTMLLRHGYNDLGIQAVLKETGVPKGSFYHHFASKEDFALQVIERYMDEVHRGLDESLGDQSLPPLDRVRKFFESTRDKYREDGYLGCMLGGLGQELSGVSSAFQEKIEACLSAIAGRIADCMEQAQASGDLPPGADPRHMANLVVNCWEGAALRSRLLRDPAPLNSMLDFYFSALGTTPSSRIEAAAE</sequence>
<dbReference type="EMBL" id="JBDPGJ010000007">
    <property type="protein sequence ID" value="MEX0408952.1"/>
    <property type="molecule type" value="Genomic_DNA"/>
</dbReference>
<comment type="caution">
    <text evidence="6">The sequence shown here is derived from an EMBL/GenBank/DDBJ whole genome shotgun (WGS) entry which is preliminary data.</text>
</comment>
<dbReference type="InterPro" id="IPR001647">
    <property type="entry name" value="HTH_TetR"/>
</dbReference>
<dbReference type="PANTHER" id="PTHR47506">
    <property type="entry name" value="TRANSCRIPTIONAL REGULATORY PROTEIN"/>
    <property type="match status" value="1"/>
</dbReference>
<dbReference type="SUPFAM" id="SSF48498">
    <property type="entry name" value="Tetracyclin repressor-like, C-terminal domain"/>
    <property type="match status" value="1"/>
</dbReference>
<keyword evidence="7" id="KW-1185">Reference proteome</keyword>
<dbReference type="Gene3D" id="1.10.357.10">
    <property type="entry name" value="Tetracycline Repressor, domain 2"/>
    <property type="match status" value="1"/>
</dbReference>
<proteinExistence type="predicted"/>
<protein>
    <submittedName>
        <fullName evidence="6">TetR family transcriptional regulator C-terminal domain-containing protein</fullName>
    </submittedName>
</protein>
<dbReference type="Proteomes" id="UP001556692">
    <property type="component" value="Unassembled WGS sequence"/>
</dbReference>
<dbReference type="PROSITE" id="PS50977">
    <property type="entry name" value="HTH_TETR_2"/>
    <property type="match status" value="1"/>
</dbReference>
<reference evidence="6 7" key="1">
    <citation type="submission" date="2024-05" db="EMBL/GenBank/DDBJ databases">
        <authorList>
            <person name="Jiang F."/>
        </authorList>
    </citation>
    <scope>NUCLEOTIDE SEQUENCE [LARGE SCALE GENOMIC DNA]</scope>
    <source>
        <strain evidence="6 7">LZ166</strain>
    </source>
</reference>
<dbReference type="RefSeq" id="WP_367956807.1">
    <property type="nucleotide sequence ID" value="NZ_JBDPGJ010000007.1"/>
</dbReference>
<keyword evidence="2 4" id="KW-0238">DNA-binding</keyword>
<evidence type="ECO:0000313" key="6">
    <source>
        <dbReference type="EMBL" id="MEX0408952.1"/>
    </source>
</evidence>
<keyword evidence="1" id="KW-0805">Transcription regulation</keyword>
<feature type="domain" description="HTH tetR-type" evidence="5">
    <location>
        <begin position="3"/>
        <end position="63"/>
    </location>
</feature>